<feature type="region of interest" description="Disordered" evidence="1">
    <location>
        <begin position="414"/>
        <end position="453"/>
    </location>
</feature>
<evidence type="ECO:0000313" key="3">
    <source>
        <dbReference type="Proteomes" id="UP001142430"/>
    </source>
</evidence>
<evidence type="ECO:0008006" key="4">
    <source>
        <dbReference type="Google" id="ProtNLM"/>
    </source>
</evidence>
<dbReference type="Proteomes" id="UP001142430">
    <property type="component" value="Segment"/>
</dbReference>
<proteinExistence type="predicted"/>
<sequence length="453" mass="51409">MCSIFNSVPSQRTVVGTMEVSIFIPGLEKDDHVILSKILQNCGEGKGLKKNMIQLKRLFCSNLEAYVLSLLTLKQAHVRSPLFREKKMLISFLQEVRLILNACYNELKDYPPNIETPISVIDKDCKERLSLILSEACGCIQCMAAVSKMSNTDSGRPHKVLTHQKYCPAQSTLNFVYNQMIVGETMVDPEFVLPDLMVKEEAFTNQLYDFRKELSLLTTCFYLVCFYMFMELYLIQDIKELECLILSDRGSIPTASNTSDLWNFVLLHAAPQNDDSGNSFPLSKDIVQLEYSREIAQEINGPIPKAIKREAYSRMASCSCQNKLYSELANERDSSKNKSREFTSQSKKTNLASKSSPKLQRQLSYVSPPRTPDSDEPYSEPEDVDFEITFEDGMTEPNFLPIEEFDRLLHISFPPLSPGIRQMDLTHDEFEDKGDDSSPESPPESPQKSANSL</sequence>
<evidence type="ECO:0000256" key="1">
    <source>
        <dbReference type="SAM" id="MobiDB-lite"/>
    </source>
</evidence>
<protein>
    <recommendedName>
        <fullName evidence="4">Tegument protein G48</fullName>
    </recommendedName>
</protein>
<feature type="compositionally biased region" description="Basic and acidic residues" evidence="1">
    <location>
        <begin position="329"/>
        <end position="341"/>
    </location>
</feature>
<organism evidence="2 3">
    <name type="scientific">Saguinine gammaherpesvirus 1</name>
    <dbReference type="NCBI Taxonomy" id="2169901"/>
    <lineage>
        <taxon>Viruses</taxon>
        <taxon>Duplodnaviria</taxon>
        <taxon>Heunggongvirae</taxon>
        <taxon>Peploviricota</taxon>
        <taxon>Herviviricetes</taxon>
        <taxon>Herpesvirales</taxon>
        <taxon>Orthoherpesviridae</taxon>
        <taxon>Gammaherpesvirinae</taxon>
    </lineage>
</organism>
<dbReference type="EMBL" id="OK337614">
    <property type="protein sequence ID" value="UNP64474.1"/>
    <property type="molecule type" value="Genomic_DNA"/>
</dbReference>
<feature type="compositionally biased region" description="Polar residues" evidence="1">
    <location>
        <begin position="342"/>
        <end position="365"/>
    </location>
</feature>
<accession>A0A9Q8QUR0</accession>
<dbReference type="Pfam" id="PF05734">
    <property type="entry name" value="DUF832"/>
    <property type="match status" value="1"/>
</dbReference>
<reference evidence="2" key="1">
    <citation type="submission" date="2021-09" db="EMBL/GenBank/DDBJ databases">
        <title>The complete genome of the Saguinine gammaherpesvirus 1 (SgGHV-1).</title>
        <authorList>
            <person name="Marti-Carreras J."/>
            <person name="Maes P."/>
        </authorList>
    </citation>
    <scope>NUCLEOTIDE SEQUENCE</scope>
    <source>
        <strain evidence="2">S338D</strain>
    </source>
</reference>
<dbReference type="InterPro" id="IPR008550">
    <property type="entry name" value="Herpesvirus_BRRF2-like"/>
</dbReference>
<name>A0A9Q8QUR0_9GAMA</name>
<evidence type="ECO:0000313" key="2">
    <source>
        <dbReference type="EMBL" id="UNP64474.1"/>
    </source>
</evidence>
<feature type="region of interest" description="Disordered" evidence="1">
    <location>
        <begin position="329"/>
        <end position="381"/>
    </location>
</feature>